<proteinExistence type="predicted"/>
<accession>A0A699YWQ5</accession>
<name>A0A699YWQ5_HAELA</name>
<keyword evidence="2" id="KW-1185">Reference proteome</keyword>
<feature type="non-terminal residue" evidence="1">
    <location>
        <position position="126"/>
    </location>
</feature>
<dbReference type="Proteomes" id="UP000485058">
    <property type="component" value="Unassembled WGS sequence"/>
</dbReference>
<reference evidence="1 2" key="1">
    <citation type="submission" date="2020-02" db="EMBL/GenBank/DDBJ databases">
        <title>Draft genome sequence of Haematococcus lacustris strain NIES-144.</title>
        <authorList>
            <person name="Morimoto D."/>
            <person name="Nakagawa S."/>
            <person name="Yoshida T."/>
            <person name="Sawayama S."/>
        </authorList>
    </citation>
    <scope>NUCLEOTIDE SEQUENCE [LARGE SCALE GENOMIC DNA]</scope>
    <source>
        <strain evidence="1 2">NIES-144</strain>
    </source>
</reference>
<comment type="caution">
    <text evidence="1">The sequence shown here is derived from an EMBL/GenBank/DDBJ whole genome shotgun (WGS) entry which is preliminary data.</text>
</comment>
<sequence length="126" mass="14028">ADLSDNFLVGTIPDSFRKFAKPGIQVRLNSNFLSCCAINSSNSTRLYNATYAHEVYGGMDWGAHLLPSWLTFSSFSVPLARDRGLNYTGLRCPALRLAGNVDDISTVLDWTLDPDYYLYTNCECSL</sequence>
<evidence type="ECO:0000313" key="1">
    <source>
        <dbReference type="EMBL" id="GFH10949.1"/>
    </source>
</evidence>
<dbReference type="EMBL" id="BLLF01000361">
    <property type="protein sequence ID" value="GFH10949.1"/>
    <property type="molecule type" value="Genomic_DNA"/>
</dbReference>
<dbReference type="AlphaFoldDB" id="A0A699YWQ5"/>
<evidence type="ECO:0000313" key="2">
    <source>
        <dbReference type="Proteomes" id="UP000485058"/>
    </source>
</evidence>
<feature type="non-terminal residue" evidence="1">
    <location>
        <position position="1"/>
    </location>
</feature>
<gene>
    <name evidence="1" type="ORF">HaLaN_06355</name>
</gene>
<protein>
    <submittedName>
        <fullName evidence="1">Uncharacterized protein</fullName>
    </submittedName>
</protein>
<organism evidence="1 2">
    <name type="scientific">Haematococcus lacustris</name>
    <name type="common">Green alga</name>
    <name type="synonym">Haematococcus pluvialis</name>
    <dbReference type="NCBI Taxonomy" id="44745"/>
    <lineage>
        <taxon>Eukaryota</taxon>
        <taxon>Viridiplantae</taxon>
        <taxon>Chlorophyta</taxon>
        <taxon>core chlorophytes</taxon>
        <taxon>Chlorophyceae</taxon>
        <taxon>CS clade</taxon>
        <taxon>Chlamydomonadales</taxon>
        <taxon>Haematococcaceae</taxon>
        <taxon>Haematococcus</taxon>
    </lineage>
</organism>